<comment type="similarity">
    <text evidence="2">Belongs to the CorA metal ion transporter (MIT) (TC 1.A.35) family.</text>
</comment>
<feature type="transmembrane region" description="Helical" evidence="11">
    <location>
        <begin position="316"/>
        <end position="336"/>
    </location>
</feature>
<feature type="transmembrane region" description="Helical" evidence="11">
    <location>
        <begin position="283"/>
        <end position="304"/>
    </location>
</feature>
<keyword evidence="8 11" id="KW-1133">Transmembrane helix</keyword>
<evidence type="ECO:0000256" key="5">
    <source>
        <dbReference type="ARBA" id="ARBA00022519"/>
    </source>
</evidence>
<evidence type="ECO:0000256" key="3">
    <source>
        <dbReference type="ARBA" id="ARBA00022448"/>
    </source>
</evidence>
<protein>
    <submittedName>
        <fullName evidence="12">Zinc transporter ZntB</fullName>
    </submittedName>
</protein>
<organism evidence="12 13">
    <name type="scientific">Sedimentitalea xiamensis</name>
    <dbReference type="NCBI Taxonomy" id="3050037"/>
    <lineage>
        <taxon>Bacteria</taxon>
        <taxon>Pseudomonadati</taxon>
        <taxon>Pseudomonadota</taxon>
        <taxon>Alphaproteobacteria</taxon>
        <taxon>Rhodobacterales</taxon>
        <taxon>Paracoccaceae</taxon>
        <taxon>Sedimentitalea</taxon>
    </lineage>
</organism>
<dbReference type="SUPFAM" id="SSF144083">
    <property type="entry name" value="Magnesium transport protein CorA, transmembrane region"/>
    <property type="match status" value="1"/>
</dbReference>
<evidence type="ECO:0000256" key="8">
    <source>
        <dbReference type="ARBA" id="ARBA00022989"/>
    </source>
</evidence>
<dbReference type="Gene3D" id="1.20.58.340">
    <property type="entry name" value="Magnesium transport protein CorA, transmembrane region"/>
    <property type="match status" value="2"/>
</dbReference>
<sequence>MAGADDPVGPNSAQLSEDRALPDVVTFAFDGRGAGHAIEATEFVALDAKSGPDEFRWQLLRLDAAGTQELLSACDLDQFVVDALLADETRPRCTVHGDGVVLNLRGVNLNPGADPEDMVSLRLWIDAGRVLGVWRRPLMAVRDQIAAIERSHFPMSPGDLVVKLALRLADRAEPTVEALGGRIDELEEQMLDPDAEVARGGLADVRRRSIILRRYFVPQRDALASLEIEELSWLKDRDRSRLREAAERVYRLGEELDAIRDRAQVVHDQIMDRRAERMNRQMLLLSVVAAIFLPLGLITGLLGINVGGIPGAGNPGAFWIVCGILLVLATVFLLWFRRIGLFR</sequence>
<evidence type="ECO:0000256" key="10">
    <source>
        <dbReference type="ARBA" id="ARBA00023136"/>
    </source>
</evidence>
<evidence type="ECO:0000313" key="13">
    <source>
        <dbReference type="Proteomes" id="UP001227126"/>
    </source>
</evidence>
<keyword evidence="13" id="KW-1185">Reference proteome</keyword>
<dbReference type="InterPro" id="IPR045861">
    <property type="entry name" value="CorA_cytoplasmic_dom"/>
</dbReference>
<keyword evidence="5" id="KW-0997">Cell inner membrane</keyword>
<evidence type="ECO:0000256" key="4">
    <source>
        <dbReference type="ARBA" id="ARBA00022475"/>
    </source>
</evidence>
<keyword evidence="9" id="KW-0406">Ion transport</keyword>
<keyword evidence="10 11" id="KW-0472">Membrane</keyword>
<dbReference type="RefSeq" id="WP_284484559.1">
    <property type="nucleotide sequence ID" value="NZ_JASNJE010000005.1"/>
</dbReference>
<accession>A0ABT7FBX3</accession>
<dbReference type="CDD" id="cd12833">
    <property type="entry name" value="ZntB-like_1"/>
    <property type="match status" value="1"/>
</dbReference>
<reference evidence="12 13" key="1">
    <citation type="submission" date="2023-05" db="EMBL/GenBank/DDBJ databases">
        <title>Sedimentitalea sp. nov. JM2-8.</title>
        <authorList>
            <person name="Huang J."/>
        </authorList>
    </citation>
    <scope>NUCLEOTIDE SEQUENCE [LARGE SCALE GENOMIC DNA]</scope>
    <source>
        <strain evidence="12 13">JM2-8</strain>
    </source>
</reference>
<evidence type="ECO:0000256" key="1">
    <source>
        <dbReference type="ARBA" id="ARBA00004651"/>
    </source>
</evidence>
<gene>
    <name evidence="12" type="ORF">QO034_05795</name>
</gene>
<dbReference type="PANTHER" id="PTHR46494:SF3">
    <property type="entry name" value="ZINC TRANSPORT PROTEIN ZNTB"/>
    <property type="match status" value="1"/>
</dbReference>
<keyword evidence="3" id="KW-0813">Transport</keyword>
<evidence type="ECO:0000256" key="6">
    <source>
        <dbReference type="ARBA" id="ARBA00022692"/>
    </source>
</evidence>
<evidence type="ECO:0000256" key="9">
    <source>
        <dbReference type="ARBA" id="ARBA00023065"/>
    </source>
</evidence>
<proteinExistence type="inferred from homology"/>
<keyword evidence="6 11" id="KW-0812">Transmembrane</keyword>
<dbReference type="Gene3D" id="3.30.460.20">
    <property type="entry name" value="CorA soluble domain-like"/>
    <property type="match status" value="1"/>
</dbReference>
<dbReference type="PANTHER" id="PTHR46494">
    <property type="entry name" value="CORA FAMILY METAL ION TRANSPORTER (EUROFUNG)"/>
    <property type="match status" value="1"/>
</dbReference>
<name>A0ABT7FBX3_9RHOB</name>
<keyword evidence="7" id="KW-0862">Zinc</keyword>
<evidence type="ECO:0000256" key="7">
    <source>
        <dbReference type="ARBA" id="ARBA00022833"/>
    </source>
</evidence>
<evidence type="ECO:0000256" key="11">
    <source>
        <dbReference type="SAM" id="Phobius"/>
    </source>
</evidence>
<dbReference type="InterPro" id="IPR002523">
    <property type="entry name" value="MgTranspt_CorA/ZnTranspt_ZntB"/>
</dbReference>
<comment type="subcellular location">
    <subcellularLocation>
        <location evidence="1">Cell membrane</location>
        <topology evidence="1">Multi-pass membrane protein</topology>
    </subcellularLocation>
</comment>
<comment type="caution">
    <text evidence="12">The sequence shown here is derived from an EMBL/GenBank/DDBJ whole genome shotgun (WGS) entry which is preliminary data.</text>
</comment>
<evidence type="ECO:0000313" key="12">
    <source>
        <dbReference type="EMBL" id="MDK3072616.1"/>
    </source>
</evidence>
<dbReference type="Pfam" id="PF01544">
    <property type="entry name" value="CorA"/>
    <property type="match status" value="1"/>
</dbReference>
<dbReference type="SUPFAM" id="SSF143865">
    <property type="entry name" value="CorA soluble domain-like"/>
    <property type="match status" value="1"/>
</dbReference>
<keyword evidence="4" id="KW-1003">Cell membrane</keyword>
<dbReference type="Proteomes" id="UP001227126">
    <property type="component" value="Unassembled WGS sequence"/>
</dbReference>
<dbReference type="InterPro" id="IPR045863">
    <property type="entry name" value="CorA_TM1_TM2"/>
</dbReference>
<evidence type="ECO:0000256" key="2">
    <source>
        <dbReference type="ARBA" id="ARBA00009765"/>
    </source>
</evidence>
<dbReference type="EMBL" id="JASNJE010000005">
    <property type="protein sequence ID" value="MDK3072616.1"/>
    <property type="molecule type" value="Genomic_DNA"/>
</dbReference>